<accession>A0A3N5Y3L9</accession>
<dbReference type="PANTHER" id="PTHR46825:SF9">
    <property type="entry name" value="BETA-LACTAMASE-RELATED DOMAIN-CONTAINING PROTEIN"/>
    <property type="match status" value="1"/>
</dbReference>
<dbReference type="InterPro" id="IPR011990">
    <property type="entry name" value="TPR-like_helical_dom_sf"/>
</dbReference>
<dbReference type="Pfam" id="PF00144">
    <property type="entry name" value="Beta-lactamase"/>
    <property type="match status" value="1"/>
</dbReference>
<gene>
    <name evidence="3" type="ORF">DRW07_04475</name>
</gene>
<name>A0A3N5Y3L9_9ALTE</name>
<dbReference type="AlphaFoldDB" id="A0A3N5Y3L9"/>
<organism evidence="3 4">
    <name type="scientific">Alteromonas sediminis</name>
    <dbReference type="NCBI Taxonomy" id="2259342"/>
    <lineage>
        <taxon>Bacteria</taxon>
        <taxon>Pseudomonadati</taxon>
        <taxon>Pseudomonadota</taxon>
        <taxon>Gammaproteobacteria</taxon>
        <taxon>Alteromonadales</taxon>
        <taxon>Alteromonadaceae</taxon>
        <taxon>Alteromonas/Salinimonas group</taxon>
        <taxon>Alteromonas</taxon>
    </lineage>
</organism>
<evidence type="ECO:0000256" key="1">
    <source>
        <dbReference type="SAM" id="SignalP"/>
    </source>
</evidence>
<sequence length="496" mass="55912">MKKLNQMTNLLLVGSLLFGLSCLPIHASETHKKMDEYLQHCEEVKVCNGVFLIADKGEIIHHRAYGIVGTKDDTTLTTHHAFDIGSVTKQFTAAAIMRLRDQGKLSFDDPLKKYIPEIDYPGITLRHLLNHTSGIPEVMKYFTQLYRQDKVDYPITNQRLISVLATQHPTEYFKPGTDWKYSNTGYYLLASVIERVSGLAYSQFMEQEFFEPLNMKGTRVYGASTSADFNAQRSYGFRARFDGARRRFDQIPHYFLVGSGGIYSTATDLFTWSKAIMAQQLFSEDSWTQATRHTMYGDNKVKEYGFGWGLKPSKDGKTAIKHSGDWRGFKAGFALYPDQGQTIVMLTNNNSHDGIDEVLDGLNAILADKTVAPVKQSLSHALYPVLMDADETLAASIFAKASDQSNTQYVIDERMLNQLGYLLLEKDKAKAAIKVFKFNNSTFPESPNTYDSLAEAHATLGDVDNAVELLRIMQIKFPAHTDYDKRQSELEALNSI</sequence>
<dbReference type="InterPro" id="IPR001466">
    <property type="entry name" value="Beta-lactam-related"/>
</dbReference>
<feature type="chain" id="PRO_5018334435" description="Beta-lactamase-related domain-containing protein" evidence="1">
    <location>
        <begin position="28"/>
        <end position="496"/>
    </location>
</feature>
<dbReference type="PROSITE" id="PS51257">
    <property type="entry name" value="PROKAR_LIPOPROTEIN"/>
    <property type="match status" value="1"/>
</dbReference>
<dbReference type="SUPFAM" id="SSF48452">
    <property type="entry name" value="TPR-like"/>
    <property type="match status" value="1"/>
</dbReference>
<dbReference type="OrthoDB" id="5638366at2"/>
<keyword evidence="1" id="KW-0732">Signal</keyword>
<protein>
    <recommendedName>
        <fullName evidence="2">Beta-lactamase-related domain-containing protein</fullName>
    </recommendedName>
</protein>
<dbReference type="SUPFAM" id="SSF56601">
    <property type="entry name" value="beta-lactamase/transpeptidase-like"/>
    <property type="match status" value="1"/>
</dbReference>
<evidence type="ECO:0000313" key="4">
    <source>
        <dbReference type="Proteomes" id="UP000275281"/>
    </source>
</evidence>
<proteinExistence type="predicted"/>
<dbReference type="RefSeq" id="WP_124026658.1">
    <property type="nucleotide sequence ID" value="NZ_JBHRSN010000005.1"/>
</dbReference>
<dbReference type="InterPro" id="IPR012338">
    <property type="entry name" value="Beta-lactam/transpept-like"/>
</dbReference>
<keyword evidence="4" id="KW-1185">Reference proteome</keyword>
<comment type="caution">
    <text evidence="3">The sequence shown here is derived from an EMBL/GenBank/DDBJ whole genome shotgun (WGS) entry which is preliminary data.</text>
</comment>
<evidence type="ECO:0000313" key="3">
    <source>
        <dbReference type="EMBL" id="RPJ68657.1"/>
    </source>
</evidence>
<dbReference type="InterPro" id="IPR050491">
    <property type="entry name" value="AmpC-like"/>
</dbReference>
<feature type="domain" description="Beta-lactamase-related" evidence="2">
    <location>
        <begin position="49"/>
        <end position="354"/>
    </location>
</feature>
<dbReference type="Gene3D" id="1.25.40.10">
    <property type="entry name" value="Tetratricopeptide repeat domain"/>
    <property type="match status" value="1"/>
</dbReference>
<reference evidence="3 4" key="1">
    <citation type="submission" date="2018-11" db="EMBL/GenBank/DDBJ databases">
        <authorList>
            <person name="Ye M.-Q."/>
            <person name="Du Z.-J."/>
        </authorList>
    </citation>
    <scope>NUCLEOTIDE SEQUENCE [LARGE SCALE GENOMIC DNA]</scope>
    <source>
        <strain evidence="3 4">U0105</strain>
    </source>
</reference>
<dbReference type="PANTHER" id="PTHR46825">
    <property type="entry name" value="D-ALANYL-D-ALANINE-CARBOXYPEPTIDASE/ENDOPEPTIDASE AMPH"/>
    <property type="match status" value="1"/>
</dbReference>
<dbReference type="Proteomes" id="UP000275281">
    <property type="component" value="Unassembled WGS sequence"/>
</dbReference>
<evidence type="ECO:0000259" key="2">
    <source>
        <dbReference type="Pfam" id="PF00144"/>
    </source>
</evidence>
<feature type="signal peptide" evidence="1">
    <location>
        <begin position="1"/>
        <end position="27"/>
    </location>
</feature>
<dbReference type="EMBL" id="RPOK01000001">
    <property type="protein sequence ID" value="RPJ68657.1"/>
    <property type="molecule type" value="Genomic_DNA"/>
</dbReference>
<dbReference type="Gene3D" id="3.40.710.10">
    <property type="entry name" value="DD-peptidase/beta-lactamase superfamily"/>
    <property type="match status" value="1"/>
</dbReference>